<evidence type="ECO:0000256" key="1">
    <source>
        <dbReference type="SAM" id="MobiDB-lite"/>
    </source>
</evidence>
<accession>A0ABN7RZ31</accession>
<sequence>MSGKELSSAEILKLYQLRCGYNEMADTATADVSVSSRRRSSGGLRRNASHDITDQITDKKLLDLKKVASDESSFTEEGATSDGEKTESADRESEDAATSSASK</sequence>
<reference evidence="2 3" key="1">
    <citation type="submission" date="2021-04" db="EMBL/GenBank/DDBJ databases">
        <authorList>
            <person name="Bliznina A."/>
        </authorList>
    </citation>
    <scope>NUCLEOTIDE SEQUENCE [LARGE SCALE GENOMIC DNA]</scope>
</reference>
<gene>
    <name evidence="2" type="ORF">OKIOD_LOCUS3777</name>
</gene>
<feature type="compositionally biased region" description="Basic and acidic residues" evidence="1">
    <location>
        <begin position="82"/>
        <end position="91"/>
    </location>
</feature>
<proteinExistence type="predicted"/>
<feature type="region of interest" description="Disordered" evidence="1">
    <location>
        <begin position="68"/>
        <end position="103"/>
    </location>
</feature>
<organism evidence="2 3">
    <name type="scientific">Oikopleura dioica</name>
    <name type="common">Tunicate</name>
    <dbReference type="NCBI Taxonomy" id="34765"/>
    <lineage>
        <taxon>Eukaryota</taxon>
        <taxon>Metazoa</taxon>
        <taxon>Chordata</taxon>
        <taxon>Tunicata</taxon>
        <taxon>Appendicularia</taxon>
        <taxon>Copelata</taxon>
        <taxon>Oikopleuridae</taxon>
        <taxon>Oikopleura</taxon>
    </lineage>
</organism>
<evidence type="ECO:0000313" key="3">
    <source>
        <dbReference type="Proteomes" id="UP001158576"/>
    </source>
</evidence>
<dbReference type="EMBL" id="OU015568">
    <property type="protein sequence ID" value="CAG5089443.1"/>
    <property type="molecule type" value="Genomic_DNA"/>
</dbReference>
<dbReference type="Proteomes" id="UP001158576">
    <property type="component" value="Chromosome PAR"/>
</dbReference>
<feature type="region of interest" description="Disordered" evidence="1">
    <location>
        <begin position="27"/>
        <end position="51"/>
    </location>
</feature>
<name>A0ABN7RZ31_OIKDI</name>
<evidence type="ECO:0000313" key="2">
    <source>
        <dbReference type="EMBL" id="CAG5089443.1"/>
    </source>
</evidence>
<protein>
    <submittedName>
        <fullName evidence="2">Oidioi.mRNA.OKI2018_I69.PAR.g12219.t1.cds</fullName>
    </submittedName>
</protein>
<keyword evidence="3" id="KW-1185">Reference proteome</keyword>